<gene>
    <name evidence="2" type="ORF">LCGC14_3060680</name>
</gene>
<keyword evidence="1" id="KW-0175">Coiled coil</keyword>
<organism evidence="2">
    <name type="scientific">marine sediment metagenome</name>
    <dbReference type="NCBI Taxonomy" id="412755"/>
    <lineage>
        <taxon>unclassified sequences</taxon>
        <taxon>metagenomes</taxon>
        <taxon>ecological metagenomes</taxon>
    </lineage>
</organism>
<proteinExistence type="predicted"/>
<evidence type="ECO:0000313" key="2">
    <source>
        <dbReference type="EMBL" id="KKK56820.1"/>
    </source>
</evidence>
<feature type="coiled-coil region" evidence="1">
    <location>
        <begin position="25"/>
        <end position="63"/>
    </location>
</feature>
<accession>A0A0F8X786</accession>
<reference evidence="2" key="1">
    <citation type="journal article" date="2015" name="Nature">
        <title>Complex archaea that bridge the gap between prokaryotes and eukaryotes.</title>
        <authorList>
            <person name="Spang A."/>
            <person name="Saw J.H."/>
            <person name="Jorgensen S.L."/>
            <person name="Zaremba-Niedzwiedzka K."/>
            <person name="Martijn J."/>
            <person name="Lind A.E."/>
            <person name="van Eijk R."/>
            <person name="Schleper C."/>
            <person name="Guy L."/>
            <person name="Ettema T.J."/>
        </authorList>
    </citation>
    <scope>NUCLEOTIDE SEQUENCE</scope>
</reference>
<evidence type="ECO:0000256" key="1">
    <source>
        <dbReference type="SAM" id="Coils"/>
    </source>
</evidence>
<dbReference type="AlphaFoldDB" id="A0A0F8X786"/>
<protein>
    <submittedName>
        <fullName evidence="2">Uncharacterized protein</fullName>
    </submittedName>
</protein>
<dbReference type="EMBL" id="LAZR01064800">
    <property type="protein sequence ID" value="KKK56820.1"/>
    <property type="molecule type" value="Genomic_DNA"/>
</dbReference>
<comment type="caution">
    <text evidence="2">The sequence shown here is derived from an EMBL/GenBank/DDBJ whole genome shotgun (WGS) entry which is preliminary data.</text>
</comment>
<name>A0A0F8X786_9ZZZZ</name>
<sequence length="147" mass="15692">MSTALAIGGIAANVIGSVFQGVQEQKAAEEEAEDLRIQAGIQRDEANEEARRLDVKNKKFLQRQSLMFLKGGVSLAGSPMLILEETREEAAKESGAVRKRGAALFELGMSKADRLVSSGRASFIGGLFNPIGSGTSGFFEAKRLGVF</sequence>